<dbReference type="OrthoDB" id="3209791at2"/>
<dbReference type="InParanoid" id="C8X8T3"/>
<dbReference type="eggNOG" id="ENOG5032S7F">
    <property type="taxonomic scope" value="Bacteria"/>
</dbReference>
<dbReference type="Proteomes" id="UP000002218">
    <property type="component" value="Chromosome"/>
</dbReference>
<feature type="transmembrane region" description="Helical" evidence="1">
    <location>
        <begin position="205"/>
        <end position="227"/>
    </location>
</feature>
<reference evidence="2 3" key="2">
    <citation type="journal article" date="2010" name="Stand. Genomic Sci.">
        <title>Complete genome sequence of Nakamurella multipartita type strain (Y-104).</title>
        <authorList>
            <person name="Tice H."/>
            <person name="Mayilraj S."/>
            <person name="Sims D."/>
            <person name="Lapidus A."/>
            <person name="Nolan M."/>
            <person name="Lucas S."/>
            <person name="Glavina Del Rio T."/>
            <person name="Copeland A."/>
            <person name="Cheng J.F."/>
            <person name="Meincke L."/>
            <person name="Bruce D."/>
            <person name="Goodwin L."/>
            <person name="Pitluck S."/>
            <person name="Ivanova N."/>
            <person name="Mavromatis K."/>
            <person name="Ovchinnikova G."/>
            <person name="Pati A."/>
            <person name="Chen A."/>
            <person name="Palaniappan K."/>
            <person name="Land M."/>
            <person name="Hauser L."/>
            <person name="Chang Y.J."/>
            <person name="Jeffries C.D."/>
            <person name="Detter J.C."/>
            <person name="Brettin T."/>
            <person name="Rohde M."/>
            <person name="Goker M."/>
            <person name="Bristow J."/>
            <person name="Eisen J.A."/>
            <person name="Markowitz V."/>
            <person name="Hugenholtz P."/>
            <person name="Kyrpides N.C."/>
            <person name="Klenk H.P."/>
            <person name="Chen F."/>
        </authorList>
    </citation>
    <scope>NUCLEOTIDE SEQUENCE [LARGE SCALE GENOMIC DNA]</scope>
    <source>
        <strain evidence="3">ATCC 700099 / DSM 44233 / CIP 104796 / JCM 9543 / NBRC 105858 / Y-104</strain>
    </source>
</reference>
<accession>C8X8T3</accession>
<feature type="transmembrane region" description="Helical" evidence="1">
    <location>
        <begin position="20"/>
        <end position="42"/>
    </location>
</feature>
<evidence type="ECO:0000313" key="3">
    <source>
        <dbReference type="Proteomes" id="UP000002218"/>
    </source>
</evidence>
<dbReference type="KEGG" id="nml:Namu_4755"/>
<dbReference type="RefSeq" id="WP_015749844.1">
    <property type="nucleotide sequence ID" value="NC_013235.1"/>
</dbReference>
<dbReference type="STRING" id="479431.Namu_4755"/>
<protein>
    <submittedName>
        <fullName evidence="2">Uncharacterized protein</fullName>
    </submittedName>
</protein>
<evidence type="ECO:0000313" key="2">
    <source>
        <dbReference type="EMBL" id="ACV81031.1"/>
    </source>
</evidence>
<proteinExistence type="predicted"/>
<feature type="transmembrane region" description="Helical" evidence="1">
    <location>
        <begin position="54"/>
        <end position="74"/>
    </location>
</feature>
<evidence type="ECO:0000256" key="1">
    <source>
        <dbReference type="SAM" id="Phobius"/>
    </source>
</evidence>
<keyword evidence="1" id="KW-0812">Transmembrane</keyword>
<name>C8X8T3_NAKMY</name>
<keyword evidence="3" id="KW-1185">Reference proteome</keyword>
<feature type="transmembrane region" description="Helical" evidence="1">
    <location>
        <begin position="164"/>
        <end position="185"/>
    </location>
</feature>
<gene>
    <name evidence="2" type="ordered locus">Namu_4755</name>
</gene>
<keyword evidence="1" id="KW-0472">Membrane</keyword>
<sequence>MTTSAIARVARLHLVDRYSYTWLVWGVLALTFALNMAIWAVIPDPPEEGFYTGALLTIYVFMAVIGVQAATKFLPFALTLGVSRRTYYLGTVALVVGLCALYAGALTVFWWLEGLTDGWWMNGHFFRVPWILNGPWYQVLLTNFALLTAVFLFGLWSGLIYRRFGLIGTVAFFAGLTVAGVVAAILVTWRQAWSRVGQLLADLNIVGASLLLVLLAVGISLGGYLTIRRITV</sequence>
<feature type="transmembrane region" description="Helical" evidence="1">
    <location>
        <begin position="86"/>
        <end position="112"/>
    </location>
</feature>
<feature type="transmembrane region" description="Helical" evidence="1">
    <location>
        <begin position="136"/>
        <end position="157"/>
    </location>
</feature>
<dbReference type="HOGENOM" id="CLU_104659_0_0_11"/>
<organism evidence="2 3">
    <name type="scientific">Nakamurella multipartita (strain ATCC 700099 / DSM 44233 / CIP 104796 / JCM 9543 / NBRC 105858 / Y-104)</name>
    <name type="common">Microsphaera multipartita</name>
    <dbReference type="NCBI Taxonomy" id="479431"/>
    <lineage>
        <taxon>Bacteria</taxon>
        <taxon>Bacillati</taxon>
        <taxon>Actinomycetota</taxon>
        <taxon>Actinomycetes</taxon>
        <taxon>Nakamurellales</taxon>
        <taxon>Nakamurellaceae</taxon>
        <taxon>Nakamurella</taxon>
    </lineage>
</organism>
<dbReference type="EMBL" id="CP001737">
    <property type="protein sequence ID" value="ACV81031.1"/>
    <property type="molecule type" value="Genomic_DNA"/>
</dbReference>
<reference evidence="3" key="1">
    <citation type="submission" date="2009-09" db="EMBL/GenBank/DDBJ databases">
        <title>The complete genome of Nakamurella multipartita DSM 44233.</title>
        <authorList>
            <consortium name="US DOE Joint Genome Institute (JGI-PGF)"/>
            <person name="Lucas S."/>
            <person name="Copeland A."/>
            <person name="Lapidus A."/>
            <person name="Glavina del Rio T."/>
            <person name="Dalin E."/>
            <person name="Tice H."/>
            <person name="Bruce D."/>
            <person name="Goodwin L."/>
            <person name="Pitluck S."/>
            <person name="Kyrpides N."/>
            <person name="Mavromatis K."/>
            <person name="Ivanova N."/>
            <person name="Ovchinnikova G."/>
            <person name="Sims D."/>
            <person name="Meincke L."/>
            <person name="Brettin T."/>
            <person name="Detter J.C."/>
            <person name="Han C."/>
            <person name="Larimer F."/>
            <person name="Land M."/>
            <person name="Hauser L."/>
            <person name="Markowitz V."/>
            <person name="Cheng J.-F."/>
            <person name="Hugenholtz P."/>
            <person name="Woyke T."/>
            <person name="Wu D."/>
            <person name="Klenk H.-P."/>
            <person name="Eisen J.A."/>
        </authorList>
    </citation>
    <scope>NUCLEOTIDE SEQUENCE [LARGE SCALE GENOMIC DNA]</scope>
    <source>
        <strain evidence="3">ATCC 700099 / DSM 44233 / CIP 104796 / JCM 9543 / NBRC 105858 / Y-104</strain>
    </source>
</reference>
<keyword evidence="1" id="KW-1133">Transmembrane helix</keyword>
<dbReference type="AlphaFoldDB" id="C8X8T3"/>